<reference evidence="1" key="2">
    <citation type="submission" date="2015-06" db="UniProtKB">
        <authorList>
            <consortium name="EnsemblMetazoa"/>
        </authorList>
    </citation>
    <scope>IDENTIFICATION</scope>
</reference>
<keyword evidence="2" id="KW-1185">Reference proteome</keyword>
<organism evidence="1 2">
    <name type="scientific">Tetranychus urticae</name>
    <name type="common">Two-spotted spider mite</name>
    <dbReference type="NCBI Taxonomy" id="32264"/>
    <lineage>
        <taxon>Eukaryota</taxon>
        <taxon>Metazoa</taxon>
        <taxon>Ecdysozoa</taxon>
        <taxon>Arthropoda</taxon>
        <taxon>Chelicerata</taxon>
        <taxon>Arachnida</taxon>
        <taxon>Acari</taxon>
        <taxon>Acariformes</taxon>
        <taxon>Trombidiformes</taxon>
        <taxon>Prostigmata</taxon>
        <taxon>Eleutherengona</taxon>
        <taxon>Raphignathae</taxon>
        <taxon>Tetranychoidea</taxon>
        <taxon>Tetranychidae</taxon>
        <taxon>Tetranychus</taxon>
    </lineage>
</organism>
<evidence type="ECO:0000313" key="1">
    <source>
        <dbReference type="EnsemblMetazoa" id="tetur01g02880.1"/>
    </source>
</evidence>
<dbReference type="Proteomes" id="UP000015104">
    <property type="component" value="Unassembled WGS sequence"/>
</dbReference>
<sequence>MISKLMVFLANVVHTYMYIAPTGRLGEAKK</sequence>
<dbReference type="AlphaFoldDB" id="T1JQE0"/>
<dbReference type="EMBL" id="CAEY01000437">
    <property type="status" value="NOT_ANNOTATED_CDS"/>
    <property type="molecule type" value="Genomic_DNA"/>
</dbReference>
<accession>T1JQE0</accession>
<evidence type="ECO:0000313" key="2">
    <source>
        <dbReference type="Proteomes" id="UP000015104"/>
    </source>
</evidence>
<dbReference type="HOGENOM" id="CLU_3406742_0_0_1"/>
<reference evidence="2" key="1">
    <citation type="submission" date="2011-08" db="EMBL/GenBank/DDBJ databases">
        <authorList>
            <person name="Rombauts S."/>
        </authorList>
    </citation>
    <scope>NUCLEOTIDE SEQUENCE</scope>
    <source>
        <strain evidence="2">London</strain>
    </source>
</reference>
<name>T1JQE0_TETUR</name>
<proteinExistence type="predicted"/>
<protein>
    <submittedName>
        <fullName evidence="1">Uncharacterized protein</fullName>
    </submittedName>
</protein>
<dbReference type="EnsemblMetazoa" id="tetur01g02880.1">
    <property type="protein sequence ID" value="tetur01g02880.1"/>
    <property type="gene ID" value="tetur01g02880"/>
</dbReference>